<dbReference type="EMBL" id="MFMD01000015">
    <property type="protein sequence ID" value="OGG76489.1"/>
    <property type="molecule type" value="Genomic_DNA"/>
</dbReference>
<dbReference type="AlphaFoldDB" id="A0A1F6ESB2"/>
<evidence type="ECO:0000313" key="1">
    <source>
        <dbReference type="EMBL" id="OGG76489.1"/>
    </source>
</evidence>
<accession>A0A1F6ESB2</accession>
<organism evidence="1 2">
    <name type="scientific">Candidatus Kaiserbacteria bacterium RIFCSPLOWO2_01_FULL_55_19</name>
    <dbReference type="NCBI Taxonomy" id="1798516"/>
    <lineage>
        <taxon>Bacteria</taxon>
        <taxon>Candidatus Kaiseribacteriota</taxon>
    </lineage>
</organism>
<proteinExistence type="predicted"/>
<protein>
    <recommendedName>
        <fullName evidence="3">SHS2 domain-containing protein</fullName>
    </recommendedName>
</protein>
<dbReference type="Proteomes" id="UP000176714">
    <property type="component" value="Unassembled WGS sequence"/>
</dbReference>
<name>A0A1F6ESB2_9BACT</name>
<gene>
    <name evidence="1" type="ORF">A2950_00775</name>
</gene>
<evidence type="ECO:0000313" key="2">
    <source>
        <dbReference type="Proteomes" id="UP000176714"/>
    </source>
</evidence>
<reference evidence="1 2" key="1">
    <citation type="journal article" date="2016" name="Nat. Commun.">
        <title>Thousands of microbial genomes shed light on interconnected biogeochemical processes in an aquifer system.</title>
        <authorList>
            <person name="Anantharaman K."/>
            <person name="Brown C.T."/>
            <person name="Hug L.A."/>
            <person name="Sharon I."/>
            <person name="Castelle C.J."/>
            <person name="Probst A.J."/>
            <person name="Thomas B.C."/>
            <person name="Singh A."/>
            <person name="Wilkins M.J."/>
            <person name="Karaoz U."/>
            <person name="Brodie E.L."/>
            <person name="Williams K.H."/>
            <person name="Hubbard S.S."/>
            <person name="Banfield J.F."/>
        </authorList>
    </citation>
    <scope>NUCLEOTIDE SEQUENCE [LARGE SCALE GENOMIC DNA]</scope>
</reference>
<evidence type="ECO:0008006" key="3">
    <source>
        <dbReference type="Google" id="ProtNLM"/>
    </source>
</evidence>
<sequence>MSLLRDFLHRKKQSEIVVLIDIGPDSVAGAYAQYTGGEKPLIHYTRRLPIEIRKGEPHEEAMLRALGALGDALISEGAPVLVRAVGSASVGTVLVSIDAPWQTTSVRTEYLEQDESFTFTRDMVIGALKNTSTASAGKMLADESIIGTILNGYETRDPYGKRAHRASIIVLTSLIDEQVAKSIHEALRRLYHTKKILTISGSSLRYQALCIAFPHERDALILDATGPLTSIALIRRDLLMDIIEVPGTPDTAAWLKNISGKLARLAERFPLPRTIFLLTKEKDLASERKTLDVANLGSLWLSDNPPKIIALLASHIIGLVQEATSVTPDLSLLLMALYYQSRTPEGSLPVDK</sequence>
<comment type="caution">
    <text evidence="1">The sequence shown here is derived from an EMBL/GenBank/DDBJ whole genome shotgun (WGS) entry which is preliminary data.</text>
</comment>
<dbReference type="STRING" id="1798516.A2950_00775"/>